<dbReference type="InterPro" id="IPR019410">
    <property type="entry name" value="Methyltransf_16"/>
</dbReference>
<sequence length="239" mass="26333">MSNIALKSDATFDELLAAARNKFGAIKFEEVKVGDNVLELAQVADMPAYLDRLVDKARGGKKVDLPLWAKIWPSCLVLGFYVLKFKAVEDASFLEVGTDGGLCGMLAAGRGFNVTLADTDDDALLFARLNVMRNNLEDKIKVCKISFSETDLSEKFNYILGCEILHRDDVAESLPVFLGKHLAGGKQSEVLLAMDKKRSGRKFFDGTKENYRLMKQEVPFVGNNGEGQSIVSLIRMGAK</sequence>
<dbReference type="AlphaFoldDB" id="L0RDW7"/>
<dbReference type="GO" id="GO:0008168">
    <property type="term" value="F:methyltransferase activity"/>
    <property type="evidence" value="ECO:0007669"/>
    <property type="project" value="UniProtKB-KW"/>
</dbReference>
<organism evidence="1 2">
    <name type="scientific">Maridesulfovibrio hydrothermalis AM13 = DSM 14728</name>
    <dbReference type="NCBI Taxonomy" id="1121451"/>
    <lineage>
        <taxon>Bacteria</taxon>
        <taxon>Pseudomonadati</taxon>
        <taxon>Thermodesulfobacteriota</taxon>
        <taxon>Desulfovibrionia</taxon>
        <taxon>Desulfovibrionales</taxon>
        <taxon>Desulfovibrionaceae</taxon>
        <taxon>Maridesulfovibrio</taxon>
    </lineage>
</organism>
<dbReference type="PANTHER" id="PTHR14614">
    <property type="entry name" value="HEPATOCELLULAR CARCINOMA-ASSOCIATED ANTIGEN"/>
    <property type="match status" value="1"/>
</dbReference>
<proteinExistence type="predicted"/>
<dbReference type="PATRIC" id="fig|1121451.3.peg.2916"/>
<dbReference type="SUPFAM" id="SSF53335">
    <property type="entry name" value="S-adenosyl-L-methionine-dependent methyltransferases"/>
    <property type="match status" value="1"/>
</dbReference>
<accession>L0RDW7</accession>
<dbReference type="Proteomes" id="UP000010808">
    <property type="component" value="Chromosome"/>
</dbReference>
<reference evidence="1 2" key="1">
    <citation type="submission" date="2012-10" db="EMBL/GenBank/DDBJ databases">
        <authorList>
            <person name="Genoscope - CEA"/>
        </authorList>
    </citation>
    <scope>NUCLEOTIDE SEQUENCE [LARGE SCALE GENOMIC DNA]</scope>
    <source>
        <strain evidence="2">AM13 / DSM 14728</strain>
    </source>
</reference>
<dbReference type="HOGENOM" id="CLU_082963_0_0_7"/>
<dbReference type="GO" id="GO:0032259">
    <property type="term" value="P:methylation"/>
    <property type="evidence" value="ECO:0007669"/>
    <property type="project" value="UniProtKB-KW"/>
</dbReference>
<evidence type="ECO:0000313" key="1">
    <source>
        <dbReference type="EMBL" id="CCO24973.1"/>
    </source>
</evidence>
<dbReference type="eggNOG" id="COG2890">
    <property type="taxonomic scope" value="Bacteria"/>
</dbReference>
<protein>
    <submittedName>
        <fullName evidence="1">Methyltransferase small</fullName>
    </submittedName>
</protein>
<keyword evidence="2" id="KW-1185">Reference proteome</keyword>
<dbReference type="STRING" id="1121451.DESAM_22706"/>
<dbReference type="Pfam" id="PF10294">
    <property type="entry name" value="Methyltransf_16"/>
    <property type="match status" value="1"/>
</dbReference>
<dbReference type="InterPro" id="IPR029063">
    <property type="entry name" value="SAM-dependent_MTases_sf"/>
</dbReference>
<dbReference type="PANTHER" id="PTHR14614:SF132">
    <property type="entry name" value="PROTEIN-LYSINE METHYLTRANSFERASE C42C1.13"/>
    <property type="match status" value="1"/>
</dbReference>
<keyword evidence="1" id="KW-0808">Transferase</keyword>
<gene>
    <name evidence="1" type="ORF">DESAM_22706</name>
</gene>
<keyword evidence="1" id="KW-0489">Methyltransferase</keyword>
<name>L0RDW7_9BACT</name>
<dbReference type="Gene3D" id="3.40.50.150">
    <property type="entry name" value="Vaccinia Virus protein VP39"/>
    <property type="match status" value="1"/>
</dbReference>
<evidence type="ECO:0000313" key="2">
    <source>
        <dbReference type="Proteomes" id="UP000010808"/>
    </source>
</evidence>
<dbReference type="OrthoDB" id="5450760at2"/>
<dbReference type="RefSeq" id="WP_015337571.1">
    <property type="nucleotide sequence ID" value="NC_020055.1"/>
</dbReference>
<dbReference type="KEGG" id="dhy:DESAM_22706"/>
<dbReference type="EMBL" id="FO203522">
    <property type="protein sequence ID" value="CCO24973.1"/>
    <property type="molecule type" value="Genomic_DNA"/>
</dbReference>